<keyword evidence="4" id="KW-1185">Reference proteome</keyword>
<reference evidence="3 4" key="1">
    <citation type="submission" date="2020-01" db="EMBL/GenBank/DDBJ databases">
        <authorList>
            <consortium name="DOE Joint Genome Institute"/>
            <person name="Haridas S."/>
            <person name="Albert R."/>
            <person name="Binder M."/>
            <person name="Bloem J."/>
            <person name="Labutti K."/>
            <person name="Salamov A."/>
            <person name="Andreopoulos B."/>
            <person name="Baker S.E."/>
            <person name="Barry K."/>
            <person name="Bills G."/>
            <person name="Bluhm B.H."/>
            <person name="Cannon C."/>
            <person name="Castanera R."/>
            <person name="Culley D.E."/>
            <person name="Daum C."/>
            <person name="Ezra D."/>
            <person name="Gonzalez J.B."/>
            <person name="Henrissat B."/>
            <person name="Kuo A."/>
            <person name="Liang C."/>
            <person name="Lipzen A."/>
            <person name="Lutzoni F."/>
            <person name="Magnuson J."/>
            <person name="Mondo S."/>
            <person name="Nolan M."/>
            <person name="Ohm R."/>
            <person name="Pangilinan J."/>
            <person name="Park H.-J.H."/>
            <person name="Ramirez L."/>
            <person name="Alfaro M."/>
            <person name="Sun H."/>
            <person name="Tritt A."/>
            <person name="Yoshinaga Y."/>
            <person name="Zwiers L.-H.L."/>
            <person name="Turgeon B.G."/>
            <person name="Goodwin S.B."/>
            <person name="Spatafora J.W."/>
            <person name="Crous P.W."/>
            <person name="Grigoriev I.V."/>
        </authorList>
    </citation>
    <scope>NUCLEOTIDE SEQUENCE [LARGE SCALE GENOMIC DNA]</scope>
    <source>
        <strain evidence="3 4">CBS 611.86</strain>
    </source>
</reference>
<organism evidence="3 4">
    <name type="scientific">Massariosphaeria phaeospora</name>
    <dbReference type="NCBI Taxonomy" id="100035"/>
    <lineage>
        <taxon>Eukaryota</taxon>
        <taxon>Fungi</taxon>
        <taxon>Dikarya</taxon>
        <taxon>Ascomycota</taxon>
        <taxon>Pezizomycotina</taxon>
        <taxon>Dothideomycetes</taxon>
        <taxon>Pleosporomycetidae</taxon>
        <taxon>Pleosporales</taxon>
        <taxon>Pleosporales incertae sedis</taxon>
        <taxon>Massariosphaeria</taxon>
    </lineage>
</organism>
<dbReference type="AlphaFoldDB" id="A0A7C8IE75"/>
<name>A0A7C8IE75_9PLEO</name>
<comment type="caution">
    <text evidence="3">The sequence shown here is derived from an EMBL/GenBank/DDBJ whole genome shotgun (WGS) entry which is preliminary data.</text>
</comment>
<feature type="domain" description="Bacteriophage T5 Orf172 DNA-binding" evidence="2">
    <location>
        <begin position="193"/>
        <end position="278"/>
    </location>
</feature>
<feature type="region of interest" description="Disordered" evidence="1">
    <location>
        <begin position="42"/>
        <end position="166"/>
    </location>
</feature>
<dbReference type="EMBL" id="JAADJZ010000002">
    <property type="protein sequence ID" value="KAF2877434.1"/>
    <property type="molecule type" value="Genomic_DNA"/>
</dbReference>
<dbReference type="Proteomes" id="UP000481861">
    <property type="component" value="Unassembled WGS sequence"/>
</dbReference>
<evidence type="ECO:0000313" key="3">
    <source>
        <dbReference type="EMBL" id="KAF2877434.1"/>
    </source>
</evidence>
<dbReference type="PANTHER" id="PTHR28094:SF1">
    <property type="entry name" value="MEIOTICALLY UP-REGULATED GENE 113 PROTEIN"/>
    <property type="match status" value="1"/>
</dbReference>
<dbReference type="InterPro" id="IPR053006">
    <property type="entry name" value="Meiosis_regulatory"/>
</dbReference>
<evidence type="ECO:0000313" key="4">
    <source>
        <dbReference type="Proteomes" id="UP000481861"/>
    </source>
</evidence>
<dbReference type="PANTHER" id="PTHR28094">
    <property type="entry name" value="MEIOTICALLY UP-REGULATED GENE 113 PROTEIN"/>
    <property type="match status" value="1"/>
</dbReference>
<dbReference type="SMART" id="SM00974">
    <property type="entry name" value="T5orf172"/>
    <property type="match status" value="1"/>
</dbReference>
<proteinExistence type="predicted"/>
<dbReference type="InterPro" id="IPR018306">
    <property type="entry name" value="Phage_T5_Orf172_DNA-bd"/>
</dbReference>
<protein>
    <recommendedName>
        <fullName evidence="2">Bacteriophage T5 Orf172 DNA-binding domain-containing protein</fullName>
    </recommendedName>
</protein>
<dbReference type="OrthoDB" id="3511049at2759"/>
<evidence type="ECO:0000256" key="1">
    <source>
        <dbReference type="SAM" id="MobiDB-lite"/>
    </source>
</evidence>
<gene>
    <name evidence="3" type="ORF">BDV95DRAFT_601832</name>
</gene>
<sequence>MSLTPLLEESMRELPGRFPLYAPSVTSITDRAVRELRPRTPRLTAIGTGPSQGDFTAPASACRRPRFSGAQSDLLPQRRRRQRSLPDRQADPYYTPTGSRPFETRRAVSDTRYNSNRRDLPADHGSPIRIIRRKCQLPSRYTNQPENDQGLDSDASPPPSPVSAQRVHNELRTCLTKDLTPDSRAGVVYILRAENSRLLKIGSTMNFKRRLQELQRDYGRKLETVLVSEFLENYARVEKLAQADLWHLCRPFKCPCATEHREWHEVDETVAINTVQRWVDFMREQQPYDETSGKLKHIWKHLLSKSRLATTRDHESG</sequence>
<evidence type="ECO:0000259" key="2">
    <source>
        <dbReference type="SMART" id="SM00974"/>
    </source>
</evidence>
<accession>A0A7C8IE75</accession>
<dbReference type="Pfam" id="PF10544">
    <property type="entry name" value="T5orf172"/>
    <property type="match status" value="1"/>
</dbReference>